<keyword evidence="7" id="KW-1185">Reference proteome</keyword>
<dbReference type="PANTHER" id="PTHR43531:SF11">
    <property type="entry name" value="METHYL-ACCEPTING CHEMOTAXIS PROTEIN 3"/>
    <property type="match status" value="1"/>
</dbReference>
<feature type="transmembrane region" description="Helical" evidence="4">
    <location>
        <begin position="194"/>
        <end position="217"/>
    </location>
</feature>
<evidence type="ECO:0000259" key="5">
    <source>
        <dbReference type="PROSITE" id="PS50111"/>
    </source>
</evidence>
<protein>
    <submittedName>
        <fullName evidence="6">Methyl-accepting chemotaxis protein</fullName>
    </submittedName>
</protein>
<dbReference type="CDD" id="cd11386">
    <property type="entry name" value="MCP_signal"/>
    <property type="match status" value="1"/>
</dbReference>
<evidence type="ECO:0000256" key="4">
    <source>
        <dbReference type="SAM" id="Phobius"/>
    </source>
</evidence>
<evidence type="ECO:0000256" key="3">
    <source>
        <dbReference type="PROSITE-ProRule" id="PRU00284"/>
    </source>
</evidence>
<dbReference type="SMART" id="SM00283">
    <property type="entry name" value="MA"/>
    <property type="match status" value="1"/>
</dbReference>
<sequence length="513" mass="56074">MFKGKSLKTKLLMAFTFVSFFVMVVAAVGYFSMQKVQSEYSYISDVILEKSQKTAELNDTGHEAHRLVFRAYMAYIGNSLTEVHRIHGRFEETAKMMDELDKEYRALPFMPGGKQFYTDIWDSWQVYKANVKTYFGMLENGLEGKANPAEIKNFVDEDLRKLRLTAKEKFDALFQYQTKFAKVKKEQATEAYNAATLLSVIFSVAGVTFAIGIGFYFSNSISKTITTIAGEISSSSTQTSSASHQLSSASTELSQGATESAASLEETVSSLEELSSMVKLNSEHAKEANSLSQKTLYSAETGEKEINKLISAMGEMSKSSKKIEEIINVIDDIAFQTNLLALNAAVEAARAGEQGKGFAVVADAVRSLAGRSAVAAKDINTLIKENVTKTEEGVQIADTSGASLKEILSSVKKVAELNSEISAASQEQANGIEQISKAMNHLDQAIQSNASSSEEVASSATEMSSQAETLTGLVLNMQTFITGREEKRMAMTQPKRKLMVVNDEEAIGRVEGF</sequence>
<keyword evidence="4" id="KW-0472">Membrane</keyword>
<evidence type="ECO:0000256" key="2">
    <source>
        <dbReference type="ARBA" id="ARBA00029447"/>
    </source>
</evidence>
<evidence type="ECO:0000313" key="7">
    <source>
        <dbReference type="Proteomes" id="UP001324634"/>
    </source>
</evidence>
<dbReference type="EMBL" id="CP139487">
    <property type="protein sequence ID" value="WPU64547.1"/>
    <property type="molecule type" value="Genomic_DNA"/>
</dbReference>
<dbReference type="SUPFAM" id="SSF58104">
    <property type="entry name" value="Methyl-accepting chemotaxis protein (MCP) signaling domain"/>
    <property type="match status" value="1"/>
</dbReference>
<organism evidence="6 7">
    <name type="scientific">Peredibacter starrii</name>
    <dbReference type="NCBI Taxonomy" id="28202"/>
    <lineage>
        <taxon>Bacteria</taxon>
        <taxon>Pseudomonadati</taxon>
        <taxon>Bdellovibrionota</taxon>
        <taxon>Bacteriovoracia</taxon>
        <taxon>Bacteriovoracales</taxon>
        <taxon>Bacteriovoracaceae</taxon>
        <taxon>Peredibacter</taxon>
    </lineage>
</organism>
<dbReference type="AlphaFoldDB" id="A0AAX4HN07"/>
<feature type="domain" description="Methyl-accepting transducer" evidence="5">
    <location>
        <begin position="235"/>
        <end position="464"/>
    </location>
</feature>
<dbReference type="Proteomes" id="UP001324634">
    <property type="component" value="Chromosome"/>
</dbReference>
<gene>
    <name evidence="6" type="ORF">SOO65_17785</name>
</gene>
<dbReference type="GO" id="GO:0007165">
    <property type="term" value="P:signal transduction"/>
    <property type="evidence" value="ECO:0007669"/>
    <property type="project" value="UniProtKB-KW"/>
</dbReference>
<dbReference type="PANTHER" id="PTHR43531">
    <property type="entry name" value="PROTEIN ICFG"/>
    <property type="match status" value="1"/>
</dbReference>
<reference evidence="6 7" key="1">
    <citation type="submission" date="2023-11" db="EMBL/GenBank/DDBJ databases">
        <title>Peredibacter starrii A3.12.</title>
        <authorList>
            <person name="Mitchell R.J."/>
        </authorList>
    </citation>
    <scope>NUCLEOTIDE SEQUENCE [LARGE SCALE GENOMIC DNA]</scope>
    <source>
        <strain evidence="6 7">A3.12</strain>
    </source>
</reference>
<dbReference type="GO" id="GO:0006935">
    <property type="term" value="P:chemotaxis"/>
    <property type="evidence" value="ECO:0007669"/>
    <property type="project" value="UniProtKB-KW"/>
</dbReference>
<dbReference type="Pfam" id="PF12729">
    <property type="entry name" value="4HB_MCP_1"/>
    <property type="match status" value="1"/>
</dbReference>
<comment type="similarity">
    <text evidence="2">Belongs to the methyl-accepting chemotaxis (MCP) protein family.</text>
</comment>
<proteinExistence type="inferred from homology"/>
<feature type="transmembrane region" description="Helical" evidence="4">
    <location>
        <begin position="12"/>
        <end position="31"/>
    </location>
</feature>
<dbReference type="Pfam" id="PF00015">
    <property type="entry name" value="MCPsignal"/>
    <property type="match status" value="1"/>
</dbReference>
<dbReference type="GO" id="GO:0005886">
    <property type="term" value="C:plasma membrane"/>
    <property type="evidence" value="ECO:0007669"/>
    <property type="project" value="TreeGrafter"/>
</dbReference>
<evidence type="ECO:0000313" key="6">
    <source>
        <dbReference type="EMBL" id="WPU64547.1"/>
    </source>
</evidence>
<keyword evidence="3" id="KW-0807">Transducer</keyword>
<keyword evidence="1" id="KW-0145">Chemotaxis</keyword>
<keyword evidence="4" id="KW-1133">Transmembrane helix</keyword>
<keyword evidence="4" id="KW-0812">Transmembrane</keyword>
<dbReference type="GO" id="GO:0004888">
    <property type="term" value="F:transmembrane signaling receptor activity"/>
    <property type="evidence" value="ECO:0007669"/>
    <property type="project" value="TreeGrafter"/>
</dbReference>
<dbReference type="PROSITE" id="PS50111">
    <property type="entry name" value="CHEMOTAXIS_TRANSDUC_2"/>
    <property type="match status" value="1"/>
</dbReference>
<dbReference type="KEGG" id="psti:SOO65_17785"/>
<dbReference type="Gene3D" id="1.10.287.950">
    <property type="entry name" value="Methyl-accepting chemotaxis protein"/>
    <property type="match status" value="1"/>
</dbReference>
<dbReference type="InterPro" id="IPR024478">
    <property type="entry name" value="HlyB_4HB_MCP"/>
</dbReference>
<dbReference type="InterPro" id="IPR051310">
    <property type="entry name" value="MCP_chemotaxis"/>
</dbReference>
<name>A0AAX4HN07_9BACT</name>
<accession>A0AAX4HN07</accession>
<evidence type="ECO:0000256" key="1">
    <source>
        <dbReference type="ARBA" id="ARBA00022500"/>
    </source>
</evidence>
<dbReference type="InterPro" id="IPR004089">
    <property type="entry name" value="MCPsignal_dom"/>
</dbReference>